<keyword evidence="2" id="KW-0472">Membrane</keyword>
<evidence type="ECO:0000313" key="6">
    <source>
        <dbReference type="Proteomes" id="UP000004090"/>
    </source>
</evidence>
<accession>A8RDH7</accession>
<gene>
    <name evidence="5" type="ORF">EUBDOL_01948</name>
</gene>
<protein>
    <recommendedName>
        <fullName evidence="4">Cadherin-like beta-sandwich-like domain-containing protein</fullName>
    </recommendedName>
</protein>
<keyword evidence="2" id="KW-0812">Transmembrane</keyword>
<reference evidence="5 6" key="2">
    <citation type="submission" date="2007-09" db="EMBL/GenBank/DDBJ databases">
        <authorList>
            <person name="Fulton L."/>
            <person name="Clifton S."/>
            <person name="Fulton B."/>
            <person name="Xu J."/>
            <person name="Minx P."/>
            <person name="Pepin K.H."/>
            <person name="Johnson M."/>
            <person name="Thiruvilangam P."/>
            <person name="Bhonagiri V."/>
            <person name="Nash W.E."/>
            <person name="Mardis E.R."/>
            <person name="Wilson R.K."/>
        </authorList>
    </citation>
    <scope>NUCLEOTIDE SEQUENCE [LARGE SCALE GENOMIC DNA]</scope>
    <source>
        <strain evidence="5 6">DSM 3991</strain>
    </source>
</reference>
<dbReference type="EMBL" id="ABAW02000024">
    <property type="protein sequence ID" value="EDP10690.1"/>
    <property type="molecule type" value="Genomic_DNA"/>
</dbReference>
<dbReference type="AlphaFoldDB" id="A8RDH7"/>
<dbReference type="Pfam" id="PF12733">
    <property type="entry name" value="Cadherin-like"/>
    <property type="match status" value="1"/>
</dbReference>
<feature type="signal peptide" evidence="3">
    <location>
        <begin position="1"/>
        <end position="24"/>
    </location>
</feature>
<evidence type="ECO:0000256" key="3">
    <source>
        <dbReference type="SAM" id="SignalP"/>
    </source>
</evidence>
<feature type="compositionally biased region" description="Low complexity" evidence="1">
    <location>
        <begin position="127"/>
        <end position="148"/>
    </location>
</feature>
<evidence type="ECO:0000313" key="5">
    <source>
        <dbReference type="EMBL" id="EDP10690.1"/>
    </source>
</evidence>
<organism evidence="5 6">
    <name type="scientific">Amedibacillus dolichus DSM 3991</name>
    <dbReference type="NCBI Taxonomy" id="428127"/>
    <lineage>
        <taxon>Bacteria</taxon>
        <taxon>Bacillati</taxon>
        <taxon>Bacillota</taxon>
        <taxon>Erysipelotrichia</taxon>
        <taxon>Erysipelotrichales</taxon>
        <taxon>Erysipelotrichaceae</taxon>
        <taxon>Amedibacillus</taxon>
    </lineage>
</organism>
<reference evidence="5 6" key="1">
    <citation type="submission" date="2007-09" db="EMBL/GenBank/DDBJ databases">
        <title>Draft genome sequence of Eubacterium dolichum (DSM 3991).</title>
        <authorList>
            <person name="Sudarsanam P."/>
            <person name="Ley R."/>
            <person name="Guruge J."/>
            <person name="Turnbaugh P.J."/>
            <person name="Mahowald M."/>
            <person name="Liep D."/>
            <person name="Gordon J."/>
        </authorList>
    </citation>
    <scope>NUCLEOTIDE SEQUENCE [LARGE SCALE GENOMIC DNA]</scope>
    <source>
        <strain evidence="5 6">DSM 3991</strain>
    </source>
</reference>
<dbReference type="Proteomes" id="UP000004090">
    <property type="component" value="Unassembled WGS sequence"/>
</dbReference>
<dbReference type="eggNOG" id="COG5279">
    <property type="taxonomic scope" value="Bacteria"/>
</dbReference>
<evidence type="ECO:0000259" key="4">
    <source>
        <dbReference type="Pfam" id="PF12733"/>
    </source>
</evidence>
<dbReference type="InterPro" id="IPR025883">
    <property type="entry name" value="Cadherin-like_domain"/>
</dbReference>
<proteinExistence type="predicted"/>
<keyword evidence="2" id="KW-1133">Transmembrane helix</keyword>
<sequence length="453" mass="48892">MKKSKILIALVAVITLVTPMLIHAAIAPGATFTATANCGIYEGAVRVSASNATVTSADNFFCDRGKQLRATAIAGSAGTASVSFTVIDATDTNAMQLVGNVNIGGTSVTVAAPSNNNGGGGGGTQVQQPSKPQTPQNQQNQQNQQNPQEDVNDKRSDNNNLASLAISSGKLTPAFHAETTEYRVELAATVTSINITASAADAKAKVNGTGTKALEPGENKFSITVTAENGAVKTYTIVAVVNEKPLVYTKYNGKDLGVVRNVKDIKAPKDFVETTVKLDGKEVKAWKNDAMKITLVYLIDEKTSEKNFYIYDTKKQVVTNIFKPTAILGNNVYLVDIPKELQTMEGFQYGKVKVDTTELMGWTFKDKAFDNYVVIYVMDEAGKMQYYMYEKTQNTLQLYSKAAPVTQESYEKLVKDLENTNKMQVICLGVAAVLTVVAIVAVVFAIKLKKQVK</sequence>
<feature type="region of interest" description="Disordered" evidence="1">
    <location>
        <begin position="109"/>
        <end position="157"/>
    </location>
</feature>
<evidence type="ECO:0000256" key="2">
    <source>
        <dbReference type="SAM" id="Phobius"/>
    </source>
</evidence>
<comment type="caution">
    <text evidence="5">The sequence shown here is derived from an EMBL/GenBank/DDBJ whole genome shotgun (WGS) entry which is preliminary data.</text>
</comment>
<name>A8RDH7_9FIRM</name>
<keyword evidence="3" id="KW-0732">Signal</keyword>
<feature type="domain" description="Cadherin-like beta-sandwich-like" evidence="4">
    <location>
        <begin position="162"/>
        <end position="238"/>
    </location>
</feature>
<dbReference type="RefSeq" id="WP_004800599.1">
    <property type="nucleotide sequence ID" value="NZ_DS483477.1"/>
</dbReference>
<dbReference type="STRING" id="428127.EUBDOL_01948"/>
<feature type="transmembrane region" description="Helical" evidence="2">
    <location>
        <begin position="423"/>
        <end position="446"/>
    </location>
</feature>
<dbReference type="HOGENOM" id="CLU_045806_0_0_9"/>
<evidence type="ECO:0000256" key="1">
    <source>
        <dbReference type="SAM" id="MobiDB-lite"/>
    </source>
</evidence>
<feature type="chain" id="PRO_5002725758" description="Cadherin-like beta-sandwich-like domain-containing protein" evidence="3">
    <location>
        <begin position="25"/>
        <end position="453"/>
    </location>
</feature>
<dbReference type="GeneID" id="92794027"/>